<feature type="transmembrane region" description="Helical" evidence="6">
    <location>
        <begin position="102"/>
        <end position="121"/>
    </location>
</feature>
<name>A0A6M4GXG1_9PROT</name>
<keyword evidence="9" id="KW-1185">Reference proteome</keyword>
<keyword evidence="4 6" id="KW-1133">Transmembrane helix</keyword>
<accession>A0A6M4GXG1</accession>
<dbReference type="InterPro" id="IPR010432">
    <property type="entry name" value="RDD"/>
</dbReference>
<evidence type="ECO:0000256" key="2">
    <source>
        <dbReference type="ARBA" id="ARBA00022475"/>
    </source>
</evidence>
<protein>
    <recommendedName>
        <fullName evidence="7">RDD domain-containing protein</fullName>
    </recommendedName>
</protein>
<evidence type="ECO:0000256" key="5">
    <source>
        <dbReference type="ARBA" id="ARBA00023136"/>
    </source>
</evidence>
<evidence type="ECO:0000313" key="8">
    <source>
        <dbReference type="EMBL" id="QJR10267.1"/>
    </source>
</evidence>
<keyword evidence="2" id="KW-1003">Cell membrane</keyword>
<evidence type="ECO:0000313" key="9">
    <source>
        <dbReference type="Proteomes" id="UP000501534"/>
    </source>
</evidence>
<evidence type="ECO:0000256" key="3">
    <source>
        <dbReference type="ARBA" id="ARBA00022692"/>
    </source>
</evidence>
<dbReference type="Proteomes" id="UP000501534">
    <property type="component" value="Chromosome"/>
</dbReference>
<gene>
    <name evidence="8" type="ORF">DSM104443_01321</name>
</gene>
<feature type="transmembrane region" description="Helical" evidence="6">
    <location>
        <begin position="20"/>
        <end position="41"/>
    </location>
</feature>
<dbReference type="KEGG" id="uru:DSM104443_01321"/>
<dbReference type="AlphaFoldDB" id="A0A6M4GXG1"/>
<evidence type="ECO:0000259" key="7">
    <source>
        <dbReference type="Pfam" id="PF06271"/>
    </source>
</evidence>
<reference evidence="8 9" key="1">
    <citation type="submission" date="2020-04" db="EMBL/GenBank/DDBJ databases">
        <title>Usitatibacter rugosus gen. nov., sp. nov. and Usitatibacter palustris sp. nov., novel members of Usitatibacteraceae fam. nov. within the order Nitrosomonadales isolated from soil.</title>
        <authorList>
            <person name="Huber K.J."/>
            <person name="Neumann-Schaal M."/>
            <person name="Geppert A."/>
            <person name="Luckner M."/>
            <person name="Wanner G."/>
            <person name="Overmann J."/>
        </authorList>
    </citation>
    <scope>NUCLEOTIDE SEQUENCE [LARGE SCALE GENOMIC DNA]</scope>
    <source>
        <strain evidence="8 9">0125_3</strain>
    </source>
</reference>
<evidence type="ECO:0000256" key="1">
    <source>
        <dbReference type="ARBA" id="ARBA00004651"/>
    </source>
</evidence>
<dbReference type="Pfam" id="PF06271">
    <property type="entry name" value="RDD"/>
    <property type="match status" value="1"/>
</dbReference>
<dbReference type="PANTHER" id="PTHR36115">
    <property type="entry name" value="PROLINE-RICH ANTIGEN HOMOLOG-RELATED"/>
    <property type="match status" value="1"/>
</dbReference>
<dbReference type="EMBL" id="CP053069">
    <property type="protein sequence ID" value="QJR10267.1"/>
    <property type="molecule type" value="Genomic_DNA"/>
</dbReference>
<evidence type="ECO:0000256" key="6">
    <source>
        <dbReference type="SAM" id="Phobius"/>
    </source>
</evidence>
<proteinExistence type="predicted"/>
<sequence>MSASPGLRAPGVARRLASGLYELLIVSAVILIATFPFIALFGDATTGWRRHLLQAWVLFVVGAYLVGFWTRGGQTLAMKTWRIKLVRDDGGVIGPGRALHRYFLALLGLAAAGLGFAWAFFDRDRQFLHDRLAGTALVPVETLRGS</sequence>
<feature type="domain" description="RDD" evidence="7">
    <location>
        <begin position="10"/>
        <end position="134"/>
    </location>
</feature>
<dbReference type="GO" id="GO:0005886">
    <property type="term" value="C:plasma membrane"/>
    <property type="evidence" value="ECO:0007669"/>
    <property type="project" value="UniProtKB-SubCell"/>
</dbReference>
<feature type="transmembrane region" description="Helical" evidence="6">
    <location>
        <begin position="53"/>
        <end position="70"/>
    </location>
</feature>
<dbReference type="InterPro" id="IPR051791">
    <property type="entry name" value="Pra-immunoreactive"/>
</dbReference>
<dbReference type="PANTHER" id="PTHR36115:SF10">
    <property type="entry name" value="RDD DOMAIN-CONTAINING PROTEIN"/>
    <property type="match status" value="1"/>
</dbReference>
<keyword evidence="3 6" id="KW-0812">Transmembrane</keyword>
<comment type="subcellular location">
    <subcellularLocation>
        <location evidence="1">Cell membrane</location>
        <topology evidence="1">Multi-pass membrane protein</topology>
    </subcellularLocation>
</comment>
<organism evidence="8 9">
    <name type="scientific">Usitatibacter rugosus</name>
    <dbReference type="NCBI Taxonomy" id="2732067"/>
    <lineage>
        <taxon>Bacteria</taxon>
        <taxon>Pseudomonadati</taxon>
        <taxon>Pseudomonadota</taxon>
        <taxon>Betaproteobacteria</taxon>
        <taxon>Nitrosomonadales</taxon>
        <taxon>Usitatibacteraceae</taxon>
        <taxon>Usitatibacter</taxon>
    </lineage>
</organism>
<keyword evidence="5 6" id="KW-0472">Membrane</keyword>
<dbReference type="RefSeq" id="WP_171090657.1">
    <property type="nucleotide sequence ID" value="NZ_CP053069.1"/>
</dbReference>
<evidence type="ECO:0000256" key="4">
    <source>
        <dbReference type="ARBA" id="ARBA00022989"/>
    </source>
</evidence>